<dbReference type="PANTHER" id="PTHR30111">
    <property type="entry name" value="33 KDA CHAPERONIN"/>
    <property type="match status" value="1"/>
</dbReference>
<gene>
    <name evidence="6" type="ORF">FM111_05450</name>
</gene>
<dbReference type="InterPro" id="IPR000397">
    <property type="entry name" value="Heat_shock_Hsp33"/>
</dbReference>
<evidence type="ECO:0000256" key="1">
    <source>
        <dbReference type="ARBA" id="ARBA00022490"/>
    </source>
</evidence>
<dbReference type="Gene3D" id="3.90.1280.10">
    <property type="entry name" value="HSP33 redox switch-like"/>
    <property type="match status" value="1"/>
</dbReference>
<dbReference type="InterPro" id="IPR016154">
    <property type="entry name" value="Heat_shock_Hsp33_C"/>
</dbReference>
<dbReference type="AlphaFoldDB" id="A0A1R4FLK1"/>
<name>A0A1R4FLK1_BREDI</name>
<keyword evidence="5" id="KW-0676">Redox-active center</keyword>
<keyword evidence="1" id="KW-0963">Cytoplasm</keyword>
<evidence type="ECO:0000256" key="2">
    <source>
        <dbReference type="ARBA" id="ARBA00022833"/>
    </source>
</evidence>
<dbReference type="OrthoDB" id="9793753at2"/>
<dbReference type="PIRSF" id="PIRSF005261">
    <property type="entry name" value="Heat_shock_Hsp33"/>
    <property type="match status" value="1"/>
</dbReference>
<evidence type="ECO:0000313" key="7">
    <source>
        <dbReference type="Proteomes" id="UP000195766"/>
    </source>
</evidence>
<organism evidence="6 7">
    <name type="scientific">Brevundimonas diminuta 3F5N</name>
    <dbReference type="NCBI Taxonomy" id="1255603"/>
    <lineage>
        <taxon>Bacteria</taxon>
        <taxon>Pseudomonadati</taxon>
        <taxon>Pseudomonadota</taxon>
        <taxon>Alphaproteobacteria</taxon>
        <taxon>Caulobacterales</taxon>
        <taxon>Caulobacteraceae</taxon>
        <taxon>Brevundimonas</taxon>
    </lineage>
</organism>
<sequence>MLRRFRQFSGFHAVTDHAPDAPIAAPTDDFAAAFQIEGWPVRGRLVRLGEAVDKILSAHAYPEPVAALLGEACVLAAIVGSALKFDGRLIVQAQGDGPVRYVVADYGTDGHLRGFCRFDPEEVAKASEGFARPGAKTLLGGGVFIMTVDRGADFERTQGVTPIEGESLSLCAEHYFSQSEQVPTKVRLAVGEVETDAGRAWRAGGAMIQVIAGDESRGSTEEVWERTRALFATLGDDELIDPTISAETLLYRLFHEDGVRLEGAQTLAAVCRCSRDRIAGVLQSFPAEERAEMVEDDGKIRVTCEYCSTNYEIDPAELETAEA</sequence>
<dbReference type="Gene3D" id="1.10.287.480">
    <property type="entry name" value="helix hairpin bin"/>
    <property type="match status" value="1"/>
</dbReference>
<dbReference type="SUPFAM" id="SSF118352">
    <property type="entry name" value="HSP33 redox switch-like"/>
    <property type="match status" value="1"/>
</dbReference>
<dbReference type="NCBIfam" id="NF002386">
    <property type="entry name" value="PRK01402.1"/>
    <property type="match status" value="1"/>
</dbReference>
<accession>A0A1R4FLK1</accession>
<dbReference type="GO" id="GO:0042026">
    <property type="term" value="P:protein refolding"/>
    <property type="evidence" value="ECO:0007669"/>
    <property type="project" value="TreeGrafter"/>
</dbReference>
<dbReference type="GO" id="GO:0044183">
    <property type="term" value="F:protein folding chaperone"/>
    <property type="evidence" value="ECO:0007669"/>
    <property type="project" value="TreeGrafter"/>
</dbReference>
<keyword evidence="3" id="KW-1015">Disulfide bond</keyword>
<dbReference type="Gene3D" id="3.55.30.10">
    <property type="entry name" value="Hsp33 domain"/>
    <property type="match status" value="1"/>
</dbReference>
<protein>
    <submittedName>
        <fullName evidence="6">Chaperone protein Hsp33</fullName>
    </submittedName>
</protein>
<proteinExistence type="predicted"/>
<dbReference type="InterPro" id="IPR023212">
    <property type="entry name" value="Hsp33_helix_hairpin_bin_dom_sf"/>
</dbReference>
<dbReference type="Pfam" id="PF01430">
    <property type="entry name" value="HSP33"/>
    <property type="match status" value="1"/>
</dbReference>
<dbReference type="CDD" id="cd00498">
    <property type="entry name" value="Hsp33"/>
    <property type="match status" value="1"/>
</dbReference>
<dbReference type="GO" id="GO:0005737">
    <property type="term" value="C:cytoplasm"/>
    <property type="evidence" value="ECO:0007669"/>
    <property type="project" value="InterPro"/>
</dbReference>
<dbReference type="SUPFAM" id="SSF64397">
    <property type="entry name" value="Hsp33 domain"/>
    <property type="match status" value="1"/>
</dbReference>
<reference evidence="6 7" key="1">
    <citation type="submission" date="2017-02" db="EMBL/GenBank/DDBJ databases">
        <authorList>
            <person name="Peterson S.W."/>
        </authorList>
    </citation>
    <scope>NUCLEOTIDE SEQUENCE [LARGE SCALE GENOMIC DNA]</scope>
    <source>
        <strain evidence="6 7">3F5N</strain>
    </source>
</reference>
<dbReference type="PANTHER" id="PTHR30111:SF1">
    <property type="entry name" value="33 KDA CHAPERONIN"/>
    <property type="match status" value="1"/>
</dbReference>
<keyword evidence="4" id="KW-0143">Chaperone</keyword>
<dbReference type="EMBL" id="FUIE01000032">
    <property type="protein sequence ID" value="SJM56632.1"/>
    <property type="molecule type" value="Genomic_DNA"/>
</dbReference>
<keyword evidence="2" id="KW-0862">Zinc</keyword>
<dbReference type="InterPro" id="IPR016153">
    <property type="entry name" value="Heat_shock_Hsp33_N"/>
</dbReference>
<evidence type="ECO:0000313" key="6">
    <source>
        <dbReference type="EMBL" id="SJM56632.1"/>
    </source>
</evidence>
<dbReference type="Proteomes" id="UP000195766">
    <property type="component" value="Unassembled WGS sequence"/>
</dbReference>
<dbReference type="GO" id="GO:0051082">
    <property type="term" value="F:unfolded protein binding"/>
    <property type="evidence" value="ECO:0007669"/>
    <property type="project" value="InterPro"/>
</dbReference>
<evidence type="ECO:0000256" key="4">
    <source>
        <dbReference type="ARBA" id="ARBA00023186"/>
    </source>
</evidence>
<evidence type="ECO:0000256" key="3">
    <source>
        <dbReference type="ARBA" id="ARBA00023157"/>
    </source>
</evidence>
<evidence type="ECO:0000256" key="5">
    <source>
        <dbReference type="ARBA" id="ARBA00023284"/>
    </source>
</evidence>